<dbReference type="GO" id="GO:0003700">
    <property type="term" value="F:DNA-binding transcription factor activity"/>
    <property type="evidence" value="ECO:0007669"/>
    <property type="project" value="InterPro"/>
</dbReference>
<feature type="domain" description="HTH marR-type" evidence="4">
    <location>
        <begin position="1"/>
        <end position="142"/>
    </location>
</feature>
<dbReference type="Pfam" id="PF01047">
    <property type="entry name" value="MarR"/>
    <property type="match status" value="1"/>
</dbReference>
<dbReference type="OrthoDB" id="2199821at2"/>
<evidence type="ECO:0000313" key="6">
    <source>
        <dbReference type="Proteomes" id="UP000004322"/>
    </source>
</evidence>
<evidence type="ECO:0000256" key="2">
    <source>
        <dbReference type="ARBA" id="ARBA00023125"/>
    </source>
</evidence>
<evidence type="ECO:0000259" key="4">
    <source>
        <dbReference type="PROSITE" id="PS50995"/>
    </source>
</evidence>
<dbReference type="InterPro" id="IPR000835">
    <property type="entry name" value="HTH_MarR-typ"/>
</dbReference>
<proteinExistence type="predicted"/>
<dbReference type="PANTHER" id="PTHR35790:SF4">
    <property type="entry name" value="HTH-TYPE TRANSCRIPTIONAL REGULATOR PCHR"/>
    <property type="match status" value="1"/>
</dbReference>
<protein>
    <recommendedName>
        <fullName evidence="4">HTH marR-type domain-containing protein</fullName>
    </recommendedName>
</protein>
<evidence type="ECO:0000256" key="3">
    <source>
        <dbReference type="ARBA" id="ARBA00023163"/>
    </source>
</evidence>
<comment type="caution">
    <text evidence="5">The sequence shown here is derived from an EMBL/GenBank/DDBJ whole genome shotgun (WGS) entry which is preliminary data.</text>
</comment>
<dbReference type="InterPro" id="IPR052067">
    <property type="entry name" value="Metal_resp_HTH_trans_reg"/>
</dbReference>
<name>G5JTJ7_STRCG</name>
<keyword evidence="1" id="KW-0805">Transcription regulation</keyword>
<gene>
    <name evidence="5" type="ORF">STRCR_1094</name>
</gene>
<organism evidence="5 6">
    <name type="scientific">Streptococcus criceti HS-6</name>
    <dbReference type="NCBI Taxonomy" id="873449"/>
    <lineage>
        <taxon>Bacteria</taxon>
        <taxon>Bacillati</taxon>
        <taxon>Bacillota</taxon>
        <taxon>Bacilli</taxon>
        <taxon>Lactobacillales</taxon>
        <taxon>Streptococcaceae</taxon>
        <taxon>Streptococcus</taxon>
    </lineage>
</organism>
<keyword evidence="2" id="KW-0238">DNA-binding</keyword>
<dbReference type="PANTHER" id="PTHR35790">
    <property type="entry name" value="HTH-TYPE TRANSCRIPTIONAL REGULATOR PCHR"/>
    <property type="match status" value="1"/>
</dbReference>
<evidence type="ECO:0000256" key="1">
    <source>
        <dbReference type="ARBA" id="ARBA00023015"/>
    </source>
</evidence>
<dbReference type="eggNOG" id="COG1846">
    <property type="taxonomic scope" value="Bacteria"/>
</dbReference>
<keyword evidence="3" id="KW-0804">Transcription</keyword>
<reference evidence="5" key="1">
    <citation type="submission" date="2011-07" db="EMBL/GenBank/DDBJ databases">
        <authorList>
            <person name="Stanhope M.J."/>
            <person name="Durkin A.S."/>
            <person name="Hostetler J."/>
            <person name="Kim M."/>
            <person name="Radune D."/>
            <person name="Singh I."/>
            <person name="Town C.D."/>
        </authorList>
    </citation>
    <scope>NUCLEOTIDE SEQUENCE [LARGE SCALE GENOMIC DNA]</scope>
    <source>
        <strain evidence="5">HS-6</strain>
    </source>
</reference>
<dbReference type="RefSeq" id="WP_004226127.1">
    <property type="nucleotide sequence ID" value="NZ_AEUV02000002.1"/>
</dbReference>
<dbReference type="Proteomes" id="UP000004322">
    <property type="component" value="Unassembled WGS sequence"/>
</dbReference>
<dbReference type="InterPro" id="IPR036390">
    <property type="entry name" value="WH_DNA-bd_sf"/>
</dbReference>
<dbReference type="AlphaFoldDB" id="G5JTJ7"/>
<dbReference type="SMART" id="SM00347">
    <property type="entry name" value="HTH_MARR"/>
    <property type="match status" value="1"/>
</dbReference>
<dbReference type="Gene3D" id="1.10.10.10">
    <property type="entry name" value="Winged helix-like DNA-binding domain superfamily/Winged helix DNA-binding domain"/>
    <property type="match status" value="1"/>
</dbReference>
<dbReference type="SUPFAM" id="SSF46785">
    <property type="entry name" value="Winged helix' DNA-binding domain"/>
    <property type="match status" value="1"/>
</dbReference>
<keyword evidence="6" id="KW-1185">Reference proteome</keyword>
<dbReference type="InterPro" id="IPR036388">
    <property type="entry name" value="WH-like_DNA-bd_sf"/>
</dbReference>
<sequence length="159" mass="18543">MTDKILDLSQDLQIFVEKYKKLEQEQHHIPDKDLTMAEVHLLVLVGQERGIGLSQIAQKRQISRSAVTQLVKKLVLKGYLQKELSPHKKSAYGVSLTELGQEIYQIHLYQHEFLRKKLQQVLEAYPEHFLEEVRRLMIEVEGVWNALAQRNQEGWSNGD</sequence>
<dbReference type="PROSITE" id="PS50995">
    <property type="entry name" value="HTH_MARR_2"/>
    <property type="match status" value="1"/>
</dbReference>
<accession>G5JTJ7</accession>
<dbReference type="EMBL" id="AEUV02000002">
    <property type="protein sequence ID" value="EHI73751.1"/>
    <property type="molecule type" value="Genomic_DNA"/>
</dbReference>
<dbReference type="GO" id="GO:0003677">
    <property type="term" value="F:DNA binding"/>
    <property type="evidence" value="ECO:0007669"/>
    <property type="project" value="UniProtKB-KW"/>
</dbReference>
<evidence type="ECO:0000313" key="5">
    <source>
        <dbReference type="EMBL" id="EHI73751.1"/>
    </source>
</evidence>
<dbReference type="STRING" id="873449.STRCR_1094"/>